<organism evidence="2 3">
    <name type="scientific">Yersinia enterocolitica serotype O:8 / biotype 1B (strain NCTC 13174 / 8081)</name>
    <dbReference type="NCBI Taxonomy" id="393305"/>
    <lineage>
        <taxon>Bacteria</taxon>
        <taxon>Pseudomonadati</taxon>
        <taxon>Pseudomonadota</taxon>
        <taxon>Gammaproteobacteria</taxon>
        <taxon>Enterobacterales</taxon>
        <taxon>Yersiniaceae</taxon>
        <taxon>Yersinia</taxon>
    </lineage>
</organism>
<dbReference type="eggNOG" id="ENOG50336GY">
    <property type="taxonomic scope" value="Bacteria"/>
</dbReference>
<protein>
    <recommendedName>
        <fullName evidence="1">Cytotoxic necrotizing factor Rho-activating domain-containing protein</fullName>
    </recommendedName>
</protein>
<evidence type="ECO:0000259" key="1">
    <source>
        <dbReference type="Pfam" id="PF05785"/>
    </source>
</evidence>
<evidence type="ECO:0000313" key="2">
    <source>
        <dbReference type="EMBL" id="CAL12164.1"/>
    </source>
</evidence>
<dbReference type="KEGG" id="yen:YE2091"/>
<gene>
    <name evidence="2" type="ordered locus">YE2091</name>
</gene>
<accession>A1JN83</accession>
<dbReference type="Proteomes" id="UP000000642">
    <property type="component" value="Chromosome"/>
</dbReference>
<dbReference type="PATRIC" id="fig|393305.7.peg.2255"/>
<dbReference type="InterPro" id="IPR011324">
    <property type="entry name" value="Cytotoxic_necrot_fac-like_cat"/>
</dbReference>
<sequence length="413" mass="45048">MGKMSYINRSNTYKLPSNIYMHNAKGTDNGSGVITSNVKCIGNSSIGLSHESHNIKKQNNRVKTTLLTLLTNIKNIGNKANKPGNNLCKHIPQGQVVAGSHLAATAAFRADPWFNHVVSDVTPEQYLTLISDKSAIMAGNIEPLVGKGIIATDKADQNLPTKMNLVRFNSQAQQRVQDTDKTFAGIICFSGVDTKSSELIPGSPLGNYFNQQRFDNNLKVLTIHNGNRGTLGCQFDLAQIEEGTALLINAGQLSGGTMAYAIKDNIFFSYHAGKNGNDASEWETGSDGARSIIDAHNVLTSSPNPHSDAMANNQTLVDFLANNFDFYSLTYCGHGEKVVGNANVFDYRQNKVTDNNKVQLGSAMALITRENDKVKVQTLSDNIMVNINGLTTQSLAHRIGEYTWEAFDEMTHL</sequence>
<reference evidence="2 3" key="1">
    <citation type="journal article" date="2006" name="PLoS Genet.">
        <title>The complete genome sequence and comparative genome analysis of the high pathogenicity Yersinia enterocolitica strain 8081.</title>
        <authorList>
            <person name="Thomson N.R."/>
            <person name="Howard S."/>
            <person name="Wren B.W."/>
            <person name="Holden M.T.G."/>
            <person name="Crossman L."/>
            <person name="Challis G.L."/>
            <person name="Churcher C."/>
            <person name="Mungall K."/>
            <person name="Brooks K."/>
            <person name="Chillingworth T."/>
            <person name="Feltwell T."/>
            <person name="Abdellah Z."/>
            <person name="Hauser H."/>
            <person name="Jagels K."/>
            <person name="Maddison M."/>
            <person name="Moule S."/>
            <person name="Sanders M."/>
            <person name="Whitehead S."/>
            <person name="Quail M.A."/>
            <person name="Dougan G."/>
            <person name="Parkhill J."/>
            <person name="Prentice M.B."/>
        </authorList>
    </citation>
    <scope>NUCLEOTIDE SEQUENCE [LARGE SCALE GENOMIC DNA]</scope>
    <source>
        <strain evidence="3">NCTC 13174 / 8081</strain>
    </source>
</reference>
<feature type="domain" description="Cytotoxic necrotizing factor Rho-activating" evidence="1">
    <location>
        <begin position="213"/>
        <end position="386"/>
    </location>
</feature>
<dbReference type="Pfam" id="PF05785">
    <property type="entry name" value="CNF1"/>
    <property type="match status" value="1"/>
</dbReference>
<dbReference type="InterPro" id="IPR037040">
    <property type="entry name" value="CNF_Rho-act_sf"/>
</dbReference>
<dbReference type="EMBL" id="AM286415">
    <property type="protein sequence ID" value="CAL12164.1"/>
    <property type="molecule type" value="Genomic_DNA"/>
</dbReference>
<dbReference type="SUPFAM" id="SSF64438">
    <property type="entry name" value="CNF1/YfiH-like putative cysteine hydrolases"/>
    <property type="match status" value="1"/>
</dbReference>
<proteinExistence type="predicted"/>
<evidence type="ECO:0000313" key="3">
    <source>
        <dbReference type="Proteomes" id="UP000000642"/>
    </source>
</evidence>
<dbReference type="InterPro" id="IPR008430">
    <property type="entry name" value="CNF_Rho-act"/>
</dbReference>
<name>A1JN83_YERE8</name>
<dbReference type="OrthoDB" id="6463972at2"/>
<dbReference type="Gene3D" id="3.60.100.10">
    <property type="entry name" value="Cytotoxic necrotizing factor, Rho-activating domain"/>
    <property type="match status" value="1"/>
</dbReference>
<dbReference type="CDD" id="cd16834">
    <property type="entry name" value="CNF1-like"/>
    <property type="match status" value="1"/>
</dbReference>
<dbReference type="AlphaFoldDB" id="A1JN83"/>
<dbReference type="HOGENOM" id="CLU_055294_0_0_6"/>